<dbReference type="Proteomes" id="UP000192356">
    <property type="component" value="Unassembled WGS sequence"/>
</dbReference>
<evidence type="ECO:0000313" key="2">
    <source>
        <dbReference type="EMBL" id="ORD96552.1"/>
    </source>
</evidence>
<evidence type="ECO:0000313" key="3">
    <source>
        <dbReference type="Proteomes" id="UP000192356"/>
    </source>
</evidence>
<organism evidence="2 3">
    <name type="scientific">Hepatospora eriocheir</name>
    <dbReference type="NCBI Taxonomy" id="1081669"/>
    <lineage>
        <taxon>Eukaryota</taxon>
        <taxon>Fungi</taxon>
        <taxon>Fungi incertae sedis</taxon>
        <taxon>Microsporidia</taxon>
        <taxon>Hepatosporidae</taxon>
        <taxon>Hepatospora</taxon>
    </lineage>
</organism>
<keyword evidence="3" id="KW-1185">Reference proteome</keyword>
<comment type="caution">
    <text evidence="2">The sequence shown here is derived from an EMBL/GenBank/DDBJ whole genome shotgun (WGS) entry which is preliminary data.</text>
</comment>
<sequence length="137" mass="15602">MEVKNNNSQAIALKTKKFKYPCKNFFLLNTCCIKLYLNTVLQILISLSNGKKIINNINESIEQGLLVLKFKIKIVNKNNKPNIILVLNGLLFFIMLKNVLSTSLNFLNFNTLTSGSINLDIRLLFNCLLDSSVYLNK</sequence>
<accession>A0A1X0Q9W1</accession>
<name>A0A1X0Q9W1_9MICR</name>
<proteinExistence type="predicted"/>
<reference evidence="2 3" key="1">
    <citation type="journal article" date="2017" name="Environ. Microbiol.">
        <title>Decay of the glycolytic pathway and adaptation to intranuclear parasitism within Enterocytozoonidae microsporidia.</title>
        <authorList>
            <person name="Wiredu Boakye D."/>
            <person name="Jaroenlak P."/>
            <person name="Prachumwat A."/>
            <person name="Williams T.A."/>
            <person name="Bateman K.S."/>
            <person name="Itsathitphaisarn O."/>
            <person name="Sritunyalucksana K."/>
            <person name="Paszkiewicz K.H."/>
            <person name="Moore K.A."/>
            <person name="Stentiford G.D."/>
            <person name="Williams B.A."/>
        </authorList>
    </citation>
    <scope>NUCLEOTIDE SEQUENCE [LARGE SCALE GENOMIC DNA]</scope>
    <source>
        <strain evidence="2 3">GB1</strain>
    </source>
</reference>
<feature type="transmembrane region" description="Helical" evidence="1">
    <location>
        <begin position="83"/>
        <end position="100"/>
    </location>
</feature>
<evidence type="ECO:0008006" key="4">
    <source>
        <dbReference type="Google" id="ProtNLM"/>
    </source>
</evidence>
<gene>
    <name evidence="2" type="ORF">HERIO_1522</name>
</gene>
<keyword evidence="1" id="KW-0812">Transmembrane</keyword>
<evidence type="ECO:0000256" key="1">
    <source>
        <dbReference type="SAM" id="Phobius"/>
    </source>
</evidence>
<protein>
    <recommendedName>
        <fullName evidence="4">Transmembrane protein</fullName>
    </recommendedName>
</protein>
<keyword evidence="1" id="KW-1133">Transmembrane helix</keyword>
<dbReference type="AlphaFoldDB" id="A0A1X0Q9W1"/>
<dbReference type="VEuPathDB" id="MicrosporidiaDB:HERIO_1522"/>
<keyword evidence="1" id="KW-0472">Membrane</keyword>
<dbReference type="EMBL" id="LVKB01000079">
    <property type="protein sequence ID" value="ORD96552.1"/>
    <property type="molecule type" value="Genomic_DNA"/>
</dbReference>